<dbReference type="PANTHER" id="PTHR13357:SF1">
    <property type="entry name" value="NCK-INTERACTING PROTEIN WITH SH3 DOMAIN"/>
    <property type="match status" value="1"/>
</dbReference>
<dbReference type="SUPFAM" id="SSF50044">
    <property type="entry name" value="SH3-domain"/>
    <property type="match status" value="1"/>
</dbReference>
<dbReference type="PROSITE" id="PS50002">
    <property type="entry name" value="SH3"/>
    <property type="match status" value="1"/>
</dbReference>
<proteinExistence type="predicted"/>
<dbReference type="GO" id="GO:0071933">
    <property type="term" value="F:Arp2/3 complex binding"/>
    <property type="evidence" value="ECO:0007669"/>
    <property type="project" value="TreeGrafter"/>
</dbReference>
<organism evidence="5 6">
    <name type="scientific">Bemisia tabaci</name>
    <name type="common">Sweetpotato whitefly</name>
    <name type="synonym">Aleurodes tabaci</name>
    <dbReference type="NCBI Taxonomy" id="7038"/>
    <lineage>
        <taxon>Eukaryota</taxon>
        <taxon>Metazoa</taxon>
        <taxon>Ecdysozoa</taxon>
        <taxon>Arthropoda</taxon>
        <taxon>Hexapoda</taxon>
        <taxon>Insecta</taxon>
        <taxon>Pterygota</taxon>
        <taxon>Neoptera</taxon>
        <taxon>Paraneoptera</taxon>
        <taxon>Hemiptera</taxon>
        <taxon>Sternorrhyncha</taxon>
        <taxon>Aleyrodoidea</taxon>
        <taxon>Aleyrodidae</taxon>
        <taxon>Aleyrodinae</taxon>
        <taxon>Bemisia</taxon>
    </lineage>
</organism>
<evidence type="ECO:0000259" key="4">
    <source>
        <dbReference type="PROSITE" id="PS50002"/>
    </source>
</evidence>
<accession>A0A9P0C9X1</accession>
<evidence type="ECO:0000256" key="3">
    <source>
        <dbReference type="SAM" id="MobiDB-lite"/>
    </source>
</evidence>
<protein>
    <recommendedName>
        <fullName evidence="4">SH3 domain-containing protein</fullName>
    </recommendedName>
</protein>
<dbReference type="InterPro" id="IPR018556">
    <property type="entry name" value="SPIN90/Ldb17_LRD"/>
</dbReference>
<dbReference type="SMART" id="SM00326">
    <property type="entry name" value="SH3"/>
    <property type="match status" value="1"/>
</dbReference>
<dbReference type="EMBL" id="OU963868">
    <property type="protein sequence ID" value="CAH0775042.1"/>
    <property type="molecule type" value="Genomic_DNA"/>
</dbReference>
<dbReference type="Pfam" id="PF09431">
    <property type="entry name" value="SPIN90_LRD"/>
    <property type="match status" value="1"/>
</dbReference>
<dbReference type="InterPro" id="IPR001452">
    <property type="entry name" value="SH3_domain"/>
</dbReference>
<sequence length="607" mass="69420">MDSSGEHAEDFEIIVALYDFQATFAKTISFNEHDKFLIYNEHTRERNWWQVVNQEGHIGYIPCNYVKIEKCPREQVVAFLEVCIESIRKETNKSPTSEKQELLKKLVQKKESLINFSEAVKLNPSAQTPDGLSAPLPPRKSCSSDDDSAAKSSKSTVKPFKEMAFDSKTKNSLSNSKINSPKRILTNGNKEPTVISTETVYHIVQLVRTHTDLSHELSRVAVSIVIESLIDMLPSECVPNLENLLEILQRPLYARDSSVSDTFDGKRLQNILEELISCKEDSQQRSWELYEDESIIIEYLTELLSILNNADINICRHVLSKDQFRAVCALIEYYQMETRWSIRQPLLQTFGVMCGIHASVITVLLNSVLPMELARDMMSNPENVPRLLNSALLLSMIFSMGESMPITHLEYLGLEFVTFLLSLIESPPETDIEEQIPDVFLTLILSYNLQFSAEVTNNVVVDSVASRSVAKNFTEKVLILLNREEDPVRIFDHTPAPPDSVLKLFLDLFSNEQAANLFYTNDMKVLIDVIVRQIADVSPGDTKRTRYLQLCRLVLNSTNYAEHQHRKTDLQKCFSRILSEELSESQPDIMLVQEISNEFPQYFKFRR</sequence>
<gene>
    <name evidence="5" type="ORF">BEMITA_LOCUS11308</name>
</gene>
<evidence type="ECO:0000313" key="5">
    <source>
        <dbReference type="EMBL" id="CAH0775042.1"/>
    </source>
</evidence>
<evidence type="ECO:0000256" key="1">
    <source>
        <dbReference type="ARBA" id="ARBA00022443"/>
    </source>
</evidence>
<dbReference type="Pfam" id="PF00018">
    <property type="entry name" value="SH3_1"/>
    <property type="match status" value="1"/>
</dbReference>
<dbReference type="GO" id="GO:0006897">
    <property type="term" value="P:endocytosis"/>
    <property type="evidence" value="ECO:0007669"/>
    <property type="project" value="TreeGrafter"/>
</dbReference>
<keyword evidence="1 2" id="KW-0728">SH3 domain</keyword>
<keyword evidence="6" id="KW-1185">Reference proteome</keyword>
<dbReference type="Proteomes" id="UP001152759">
    <property type="component" value="Chromosome 7"/>
</dbReference>
<evidence type="ECO:0000313" key="6">
    <source>
        <dbReference type="Proteomes" id="UP001152759"/>
    </source>
</evidence>
<name>A0A9P0C9X1_BEMTA</name>
<dbReference type="InterPro" id="IPR036028">
    <property type="entry name" value="SH3-like_dom_sf"/>
</dbReference>
<dbReference type="InterPro" id="IPR030125">
    <property type="entry name" value="SPIN90/Ldb17"/>
</dbReference>
<dbReference type="AlphaFoldDB" id="A0A9P0C9X1"/>
<evidence type="ECO:0000256" key="2">
    <source>
        <dbReference type="PROSITE-ProRule" id="PRU00192"/>
    </source>
</evidence>
<reference evidence="5" key="1">
    <citation type="submission" date="2021-12" db="EMBL/GenBank/DDBJ databases">
        <authorList>
            <person name="King R."/>
        </authorList>
    </citation>
    <scope>NUCLEOTIDE SEQUENCE</scope>
</reference>
<feature type="region of interest" description="Disordered" evidence="3">
    <location>
        <begin position="125"/>
        <end position="155"/>
    </location>
</feature>
<dbReference type="PANTHER" id="PTHR13357">
    <property type="entry name" value="SH3 ADAPTER PROTEIN SPIN90 NCK INTERACTING PROTEIN WITH SH3 DOMAIN"/>
    <property type="match status" value="1"/>
</dbReference>
<feature type="domain" description="SH3" evidence="4">
    <location>
        <begin position="9"/>
        <end position="71"/>
    </location>
</feature>
<dbReference type="Gene3D" id="2.30.30.40">
    <property type="entry name" value="SH3 Domains"/>
    <property type="match status" value="1"/>
</dbReference>